<comment type="caution">
    <text evidence="2">Once thought to be involved in copper homeostasis, experiments in E.coli have shown this is not the case.</text>
</comment>
<keyword evidence="4" id="KW-1185">Reference proteome</keyword>
<dbReference type="OrthoDB" id="9815677at2"/>
<dbReference type="PANTHER" id="PTHR12598">
    <property type="entry name" value="COPPER HOMEOSTASIS PROTEIN CUTC"/>
    <property type="match status" value="1"/>
</dbReference>
<proteinExistence type="inferred from homology"/>
<evidence type="ECO:0000313" key="3">
    <source>
        <dbReference type="EMBL" id="AEV28181.1"/>
    </source>
</evidence>
<dbReference type="InterPro" id="IPR036822">
    <property type="entry name" value="CutC-like_dom_sf"/>
</dbReference>
<dbReference type="KEGG" id="sgp:SpiGrapes_0322"/>
<dbReference type="GO" id="GO:0005737">
    <property type="term" value="C:cytoplasm"/>
    <property type="evidence" value="ECO:0007669"/>
    <property type="project" value="UniProtKB-SubCell"/>
</dbReference>
<dbReference type="HAMAP" id="MF_00795">
    <property type="entry name" value="CutC"/>
    <property type="match status" value="1"/>
</dbReference>
<dbReference type="Gene3D" id="3.20.20.380">
    <property type="entry name" value="Copper homeostasis (CutC) domain"/>
    <property type="match status" value="1"/>
</dbReference>
<dbReference type="PANTHER" id="PTHR12598:SF0">
    <property type="entry name" value="COPPER HOMEOSTASIS PROTEIN CUTC HOMOLOG"/>
    <property type="match status" value="1"/>
</dbReference>
<dbReference type="Proteomes" id="UP000005632">
    <property type="component" value="Chromosome"/>
</dbReference>
<evidence type="ECO:0000313" key="4">
    <source>
        <dbReference type="Proteomes" id="UP000005632"/>
    </source>
</evidence>
<dbReference type="eggNOG" id="COG3142">
    <property type="taxonomic scope" value="Bacteria"/>
</dbReference>
<dbReference type="InterPro" id="IPR005627">
    <property type="entry name" value="CutC-like"/>
</dbReference>
<evidence type="ECO:0000256" key="1">
    <source>
        <dbReference type="ARBA" id="ARBA00007768"/>
    </source>
</evidence>
<comment type="similarity">
    <text evidence="1 2">Belongs to the CutC family.</text>
</comment>
<reference evidence="3 4" key="1">
    <citation type="submission" date="2011-11" db="EMBL/GenBank/DDBJ databases">
        <title>Complete sequence of Spirochaeta sp. grapes.</title>
        <authorList>
            <consortium name="US DOE Joint Genome Institute"/>
            <person name="Lucas S."/>
            <person name="Han J."/>
            <person name="Lapidus A."/>
            <person name="Cheng J.-F."/>
            <person name="Goodwin L."/>
            <person name="Pitluck S."/>
            <person name="Peters L."/>
            <person name="Ovchinnikova G."/>
            <person name="Munk A.C."/>
            <person name="Detter J.C."/>
            <person name="Han C."/>
            <person name="Tapia R."/>
            <person name="Land M."/>
            <person name="Hauser L."/>
            <person name="Kyrpides N."/>
            <person name="Ivanova N."/>
            <person name="Pagani I."/>
            <person name="Ritalahtilisa K."/>
            <person name="Loeffler F."/>
            <person name="Woyke T."/>
        </authorList>
    </citation>
    <scope>NUCLEOTIDE SEQUENCE [LARGE SCALE GENOMIC DNA]</scope>
    <source>
        <strain evidence="4">ATCC BAA-1885 / DSM 22778 / Grapes</strain>
    </source>
</reference>
<dbReference type="FunFam" id="3.20.20.380:FF:000001">
    <property type="entry name" value="Copper homeostasis protein CutC"/>
    <property type="match status" value="1"/>
</dbReference>
<keyword evidence="2" id="KW-0963">Cytoplasm</keyword>
<dbReference type="SUPFAM" id="SSF110395">
    <property type="entry name" value="CutC-like"/>
    <property type="match status" value="1"/>
</dbReference>
<organism evidence="3 4">
    <name type="scientific">Sphaerochaeta pleomorpha (strain ATCC BAA-1885 / DSM 22778 / Grapes)</name>
    <dbReference type="NCBI Taxonomy" id="158190"/>
    <lineage>
        <taxon>Bacteria</taxon>
        <taxon>Pseudomonadati</taxon>
        <taxon>Spirochaetota</taxon>
        <taxon>Spirochaetia</taxon>
        <taxon>Spirochaetales</taxon>
        <taxon>Sphaerochaetaceae</taxon>
        <taxon>Sphaerochaeta</taxon>
    </lineage>
</organism>
<name>G8QVE8_SPHPG</name>
<evidence type="ECO:0000256" key="2">
    <source>
        <dbReference type="HAMAP-Rule" id="MF_00795"/>
    </source>
</evidence>
<dbReference type="EMBL" id="CP003155">
    <property type="protein sequence ID" value="AEV28181.1"/>
    <property type="molecule type" value="Genomic_DNA"/>
</dbReference>
<comment type="subcellular location">
    <subcellularLocation>
        <location evidence="2">Cytoplasm</location>
    </subcellularLocation>
</comment>
<dbReference type="RefSeq" id="WP_014269030.1">
    <property type="nucleotide sequence ID" value="NC_016633.1"/>
</dbReference>
<dbReference type="STRING" id="158190.SpiGrapes_0322"/>
<gene>
    <name evidence="2" type="primary">cutC</name>
    <name evidence="3" type="ordered locus">SpiGrapes_0322</name>
</gene>
<dbReference type="Pfam" id="PF03932">
    <property type="entry name" value="CutC"/>
    <property type="match status" value="1"/>
</dbReference>
<sequence>MSSNQEKNPAIKIEVCLESVQSILEAEKGGADRVEFCSDLFEGGLTPTLGAFRTARKYTKIPMNVMIRPRGGDFCYSDLEFETMLEDVRLFKSEGANAIVFGILTSDGEIDMERSRLLIENARPLPVTFHRAFDMTRDGFVSLEKLIELGVDRVLTSGLEPTVPEGADMLCELVKRAGDRIIIMPGCGISERNFAKMKKIIGAKEYHVFLPSEIPSAMQYHPEHIYMGGVLRQSEFTLSQTNFARVGYVKGLL</sequence>
<protein>
    <recommendedName>
        <fullName evidence="2">PF03932 family protein CutC</fullName>
    </recommendedName>
</protein>
<accession>G8QVE8</accession>
<dbReference type="GO" id="GO:0005507">
    <property type="term" value="F:copper ion binding"/>
    <property type="evidence" value="ECO:0007669"/>
    <property type="project" value="TreeGrafter"/>
</dbReference>
<dbReference type="AlphaFoldDB" id="G8QVE8"/>
<dbReference type="HOGENOM" id="CLU_050555_3_2_12"/>